<feature type="compositionally biased region" description="Basic and acidic residues" evidence="1">
    <location>
        <begin position="1"/>
        <end position="12"/>
    </location>
</feature>
<feature type="region of interest" description="Disordered" evidence="1">
    <location>
        <begin position="1"/>
        <end position="58"/>
    </location>
</feature>
<dbReference type="AlphaFoldDB" id="A0A7R9IJ96"/>
<protein>
    <submittedName>
        <fullName evidence="2">Uncharacterized protein</fullName>
    </submittedName>
</protein>
<reference evidence="2" key="1">
    <citation type="submission" date="2020-11" db="EMBL/GenBank/DDBJ databases">
        <authorList>
            <person name="Tran Van P."/>
        </authorList>
    </citation>
    <scope>NUCLEOTIDE SEQUENCE</scope>
</reference>
<accession>A0A7R9IJ96</accession>
<organism evidence="2">
    <name type="scientific">Timema tahoe</name>
    <dbReference type="NCBI Taxonomy" id="61484"/>
    <lineage>
        <taxon>Eukaryota</taxon>
        <taxon>Metazoa</taxon>
        <taxon>Ecdysozoa</taxon>
        <taxon>Arthropoda</taxon>
        <taxon>Hexapoda</taxon>
        <taxon>Insecta</taxon>
        <taxon>Pterygota</taxon>
        <taxon>Neoptera</taxon>
        <taxon>Polyneoptera</taxon>
        <taxon>Phasmatodea</taxon>
        <taxon>Timematodea</taxon>
        <taxon>Timematoidea</taxon>
        <taxon>Timematidae</taxon>
        <taxon>Timema</taxon>
    </lineage>
</organism>
<name>A0A7R9IJ96_9NEOP</name>
<evidence type="ECO:0000313" key="2">
    <source>
        <dbReference type="EMBL" id="CAD7459432.1"/>
    </source>
</evidence>
<proteinExistence type="predicted"/>
<dbReference type="EMBL" id="OE002868">
    <property type="protein sequence ID" value="CAD7459432.1"/>
    <property type="molecule type" value="Genomic_DNA"/>
</dbReference>
<sequence length="274" mass="30049">MHRHSSLEKTENRQSFCTPATPTWPGREKDARASNDPGSAPVKHTPRPAPGEGVRRASCRRPKLRLPCTLVPRRKLLEVPHQNSAAIYISLDTASVSSHIRTVISTSPLTQLLFPATSEQCCYLHRHSFCFQPHQNSAIYLSLDTASVSSQIRTVLLSTSPLTQLLFPATSEQRTKGGEVVRTPALASRRHAAGGGTLVGRRATAPCNVTRQLLQCHKTAPCKSLDSSMQCHKTALAMSQDSSCNVTRQLLQCHKNSPVQVTRQLRVMSQDSSV</sequence>
<gene>
    <name evidence="2" type="ORF">TTEB3V08_LOCUS7385</name>
</gene>
<evidence type="ECO:0000256" key="1">
    <source>
        <dbReference type="SAM" id="MobiDB-lite"/>
    </source>
</evidence>